<keyword evidence="1" id="KW-1133">Transmembrane helix</keyword>
<gene>
    <name evidence="2" type="ORF">BDQ12DRAFT_688432</name>
</gene>
<sequence length="50" mass="5375">MIYNGGSGDIKGSSGFHCTSVAELPLVFYLAVLYITSNYWLGFAIQALSV</sequence>
<dbReference type="EMBL" id="ML213623">
    <property type="protein sequence ID" value="TFK35231.1"/>
    <property type="molecule type" value="Genomic_DNA"/>
</dbReference>
<keyword evidence="3" id="KW-1185">Reference proteome</keyword>
<feature type="non-terminal residue" evidence="2">
    <location>
        <position position="50"/>
    </location>
</feature>
<dbReference type="AlphaFoldDB" id="A0A5C3M2H6"/>
<name>A0A5C3M2H6_9AGAR</name>
<organism evidence="2 3">
    <name type="scientific">Crucibulum laeve</name>
    <dbReference type="NCBI Taxonomy" id="68775"/>
    <lineage>
        <taxon>Eukaryota</taxon>
        <taxon>Fungi</taxon>
        <taxon>Dikarya</taxon>
        <taxon>Basidiomycota</taxon>
        <taxon>Agaricomycotina</taxon>
        <taxon>Agaricomycetes</taxon>
        <taxon>Agaricomycetidae</taxon>
        <taxon>Agaricales</taxon>
        <taxon>Agaricineae</taxon>
        <taxon>Nidulariaceae</taxon>
        <taxon>Crucibulum</taxon>
    </lineage>
</organism>
<reference evidence="2 3" key="1">
    <citation type="journal article" date="2019" name="Nat. Ecol. Evol.">
        <title>Megaphylogeny resolves global patterns of mushroom evolution.</title>
        <authorList>
            <person name="Varga T."/>
            <person name="Krizsan K."/>
            <person name="Foldi C."/>
            <person name="Dima B."/>
            <person name="Sanchez-Garcia M."/>
            <person name="Sanchez-Ramirez S."/>
            <person name="Szollosi G.J."/>
            <person name="Szarkandi J.G."/>
            <person name="Papp V."/>
            <person name="Albert L."/>
            <person name="Andreopoulos W."/>
            <person name="Angelini C."/>
            <person name="Antonin V."/>
            <person name="Barry K.W."/>
            <person name="Bougher N.L."/>
            <person name="Buchanan P."/>
            <person name="Buyck B."/>
            <person name="Bense V."/>
            <person name="Catcheside P."/>
            <person name="Chovatia M."/>
            <person name="Cooper J."/>
            <person name="Damon W."/>
            <person name="Desjardin D."/>
            <person name="Finy P."/>
            <person name="Geml J."/>
            <person name="Haridas S."/>
            <person name="Hughes K."/>
            <person name="Justo A."/>
            <person name="Karasinski D."/>
            <person name="Kautmanova I."/>
            <person name="Kiss B."/>
            <person name="Kocsube S."/>
            <person name="Kotiranta H."/>
            <person name="LaButti K.M."/>
            <person name="Lechner B.E."/>
            <person name="Liimatainen K."/>
            <person name="Lipzen A."/>
            <person name="Lukacs Z."/>
            <person name="Mihaltcheva S."/>
            <person name="Morgado L.N."/>
            <person name="Niskanen T."/>
            <person name="Noordeloos M.E."/>
            <person name="Ohm R.A."/>
            <person name="Ortiz-Santana B."/>
            <person name="Ovrebo C."/>
            <person name="Racz N."/>
            <person name="Riley R."/>
            <person name="Savchenko A."/>
            <person name="Shiryaev A."/>
            <person name="Soop K."/>
            <person name="Spirin V."/>
            <person name="Szebenyi C."/>
            <person name="Tomsovsky M."/>
            <person name="Tulloss R.E."/>
            <person name="Uehling J."/>
            <person name="Grigoriev I.V."/>
            <person name="Vagvolgyi C."/>
            <person name="Papp T."/>
            <person name="Martin F.M."/>
            <person name="Miettinen O."/>
            <person name="Hibbett D.S."/>
            <person name="Nagy L.G."/>
        </authorList>
    </citation>
    <scope>NUCLEOTIDE SEQUENCE [LARGE SCALE GENOMIC DNA]</scope>
    <source>
        <strain evidence="2 3">CBS 166.37</strain>
    </source>
</reference>
<keyword evidence="1" id="KW-0472">Membrane</keyword>
<accession>A0A5C3M2H6</accession>
<protein>
    <submittedName>
        <fullName evidence="2">Uncharacterized protein</fullName>
    </submittedName>
</protein>
<dbReference type="Proteomes" id="UP000308652">
    <property type="component" value="Unassembled WGS sequence"/>
</dbReference>
<keyword evidence="1" id="KW-0812">Transmembrane</keyword>
<evidence type="ECO:0000313" key="3">
    <source>
        <dbReference type="Proteomes" id="UP000308652"/>
    </source>
</evidence>
<evidence type="ECO:0000313" key="2">
    <source>
        <dbReference type="EMBL" id="TFK35231.1"/>
    </source>
</evidence>
<proteinExistence type="predicted"/>
<feature type="transmembrane region" description="Helical" evidence="1">
    <location>
        <begin position="26"/>
        <end position="48"/>
    </location>
</feature>
<evidence type="ECO:0000256" key="1">
    <source>
        <dbReference type="SAM" id="Phobius"/>
    </source>
</evidence>